<dbReference type="EMBL" id="JAGYPE010000002">
    <property type="protein sequence ID" value="MBS4182776.1"/>
    <property type="molecule type" value="Genomic_DNA"/>
</dbReference>
<organism evidence="1">
    <name type="scientific">Neobacillus citreus</name>
    <dbReference type="NCBI Taxonomy" id="2833578"/>
    <lineage>
        <taxon>Bacteria</taxon>
        <taxon>Bacillati</taxon>
        <taxon>Bacillota</taxon>
        <taxon>Bacilli</taxon>
        <taxon>Bacillales</taxon>
        <taxon>Bacillaceae</taxon>
        <taxon>Neobacillus</taxon>
    </lineage>
</organism>
<sequence length="125" mass="13853">MSSWAPDTLERFAAADDLHVSPFRADGVTPGTPTWIWSVVVDGDLYARAWNGRRSRWFRAAVEQAAGRIRIAGDQYDVAFDEPGPDLNSRIDAAYEQKYAGSSFLPPMLQDGPTAATIRIRPRTV</sequence>
<gene>
    <name evidence="1" type="ORF">KHB02_15375</name>
</gene>
<evidence type="ECO:0000313" key="1">
    <source>
        <dbReference type="EMBL" id="MBS4182776.1"/>
    </source>
</evidence>
<accession>A0A942T061</accession>
<name>A0A942T061_9BACI</name>
<reference evidence="1" key="1">
    <citation type="submission" date="2021-05" db="EMBL/GenBank/DDBJ databases">
        <title>Novel Bacillus species.</title>
        <authorList>
            <person name="Liu G."/>
        </authorList>
    </citation>
    <scope>NUCLEOTIDE SEQUENCE</scope>
    <source>
        <strain evidence="1">FJAT-50051</strain>
    </source>
</reference>
<dbReference type="AlphaFoldDB" id="A0A942T061"/>
<proteinExistence type="predicted"/>
<dbReference type="InterPro" id="IPR016888">
    <property type="entry name" value="UCP028498"/>
</dbReference>
<comment type="caution">
    <text evidence="1">The sequence shown here is derived from an EMBL/GenBank/DDBJ whole genome shotgun (WGS) entry which is preliminary data.</text>
</comment>
<dbReference type="Pfam" id="PF10012">
    <property type="entry name" value="DUF2255"/>
    <property type="match status" value="1"/>
</dbReference>
<protein>
    <submittedName>
        <fullName evidence="1">DUF2255 family protein</fullName>
    </submittedName>
</protein>